<feature type="domain" description="Inhibitor I9" evidence="9">
    <location>
        <begin position="55"/>
        <end position="120"/>
    </location>
</feature>
<dbReference type="RefSeq" id="XP_004338989.1">
    <property type="nucleotide sequence ID" value="XM_004338941.1"/>
</dbReference>
<keyword evidence="4 5" id="KW-0720">Serine protease</keyword>
<feature type="active site" description="Charge relay system" evidence="5">
    <location>
        <position position="164"/>
    </location>
</feature>
<evidence type="ECO:0000256" key="7">
    <source>
        <dbReference type="SAM" id="SignalP"/>
    </source>
</evidence>
<evidence type="ECO:0000313" key="10">
    <source>
        <dbReference type="EMBL" id="ELR16976.1"/>
    </source>
</evidence>
<dbReference type="PROSITE" id="PS00138">
    <property type="entry name" value="SUBTILASE_SER"/>
    <property type="match status" value="1"/>
</dbReference>
<dbReference type="CDD" id="cd04077">
    <property type="entry name" value="Peptidases_S8_PCSK9_ProteinaseK_like"/>
    <property type="match status" value="1"/>
</dbReference>
<dbReference type="InterPro" id="IPR034193">
    <property type="entry name" value="PCSK9_ProteinaseK-like"/>
</dbReference>
<dbReference type="GO" id="GO:0004252">
    <property type="term" value="F:serine-type endopeptidase activity"/>
    <property type="evidence" value="ECO:0007669"/>
    <property type="project" value="UniProtKB-UniRule"/>
</dbReference>
<dbReference type="OrthoDB" id="206201at2759"/>
<dbReference type="OMA" id="RSAWIND"/>
<dbReference type="InterPro" id="IPR036852">
    <property type="entry name" value="Peptidase_S8/S53_dom_sf"/>
</dbReference>
<keyword evidence="7" id="KW-0732">Signal</keyword>
<protein>
    <submittedName>
        <fullName evidence="10">Encystationmediating serine proteinase</fullName>
    </submittedName>
</protein>
<organism evidence="10 11">
    <name type="scientific">Acanthamoeba castellanii (strain ATCC 30010 / Neff)</name>
    <dbReference type="NCBI Taxonomy" id="1257118"/>
    <lineage>
        <taxon>Eukaryota</taxon>
        <taxon>Amoebozoa</taxon>
        <taxon>Discosea</taxon>
        <taxon>Longamoebia</taxon>
        <taxon>Centramoebida</taxon>
        <taxon>Acanthamoebidae</taxon>
        <taxon>Acanthamoeba</taxon>
    </lineage>
</organism>
<dbReference type="VEuPathDB" id="AmoebaDB:ACA1_128830"/>
<dbReference type="GO" id="GO:0005615">
    <property type="term" value="C:extracellular space"/>
    <property type="evidence" value="ECO:0007669"/>
    <property type="project" value="TreeGrafter"/>
</dbReference>
<sequence length="435" mass="46496">MQRASCLFLFFVLFAQAAWGFQLAPLHVAADPSQRVEGEYLVLLREGLSRPLWLHRSVETQVASLRAALYAAADGSELKHVFAIGPDFRALHLKLSPRLLDMVRRHPDVALVEENQVVRTSETCRQQKDVPWNLGRIDTHELARVDDDYSYGFTGRGVDVFIIDTGILTSHVEFGGRAEWGANFGDQSDFDCNGHGTHVAGIVAGHRYGVAKNATVIAVKVLGCAGAGSWDAVISGVQWTAEQAKKRGRPAVANMSLSGGKSPTANAAVAAAVALGVTISVAAGNEFSDACTRSPAMVPTVLTVAATYVADENETATATTVRRDRRADFSNYGTCVNIAAPGKDIRSAWINDGGGKPDATYYTLSGTSMASPHVAGVAALVLSRFPEEQLTPREVGAYLRKHATNGVIDLACEEAAPDDEPACRATPNKLLFTNC</sequence>
<keyword evidence="2 5" id="KW-0645">Protease</keyword>
<name>L8GY10_ACACF</name>
<accession>L8GY10</accession>
<dbReference type="Pfam" id="PF00082">
    <property type="entry name" value="Peptidase_S8"/>
    <property type="match status" value="1"/>
</dbReference>
<evidence type="ECO:0000313" key="11">
    <source>
        <dbReference type="Proteomes" id="UP000011083"/>
    </source>
</evidence>
<dbReference type="Proteomes" id="UP000011083">
    <property type="component" value="Unassembled WGS sequence"/>
</dbReference>
<dbReference type="Gene3D" id="3.40.50.200">
    <property type="entry name" value="Peptidase S8/S53 domain"/>
    <property type="match status" value="1"/>
</dbReference>
<comment type="similarity">
    <text evidence="1 5 6">Belongs to the peptidase S8 family.</text>
</comment>
<evidence type="ECO:0000259" key="8">
    <source>
        <dbReference type="Pfam" id="PF00082"/>
    </source>
</evidence>
<feature type="chain" id="PRO_5003989940" evidence="7">
    <location>
        <begin position="21"/>
        <end position="435"/>
    </location>
</feature>
<dbReference type="Pfam" id="PF05922">
    <property type="entry name" value="Inhibitor_I9"/>
    <property type="match status" value="1"/>
</dbReference>
<dbReference type="InterPro" id="IPR037045">
    <property type="entry name" value="S8pro/Inhibitor_I9_sf"/>
</dbReference>
<dbReference type="FunFam" id="3.40.50.200:FF:000014">
    <property type="entry name" value="Proteinase K"/>
    <property type="match status" value="1"/>
</dbReference>
<dbReference type="InterPro" id="IPR010259">
    <property type="entry name" value="S8pro/Inhibitor_I9"/>
</dbReference>
<dbReference type="KEGG" id="acan:ACA1_128830"/>
<keyword evidence="3 5" id="KW-0378">Hydrolase</keyword>
<dbReference type="GeneID" id="14917691"/>
<feature type="active site" description="Charge relay system" evidence="5">
    <location>
        <position position="368"/>
    </location>
</feature>
<dbReference type="InterPro" id="IPR023827">
    <property type="entry name" value="Peptidase_S8_Asp-AS"/>
</dbReference>
<dbReference type="AlphaFoldDB" id="L8GY10"/>
<evidence type="ECO:0000256" key="5">
    <source>
        <dbReference type="PROSITE-ProRule" id="PRU01240"/>
    </source>
</evidence>
<dbReference type="PROSITE" id="PS00137">
    <property type="entry name" value="SUBTILASE_HIS"/>
    <property type="match status" value="1"/>
</dbReference>
<dbReference type="InterPro" id="IPR015500">
    <property type="entry name" value="Peptidase_S8_subtilisin-rel"/>
</dbReference>
<dbReference type="PROSITE" id="PS00136">
    <property type="entry name" value="SUBTILASE_ASP"/>
    <property type="match status" value="1"/>
</dbReference>
<dbReference type="Gene3D" id="3.30.70.80">
    <property type="entry name" value="Peptidase S8 propeptide/proteinase inhibitor I9"/>
    <property type="match status" value="1"/>
</dbReference>
<gene>
    <name evidence="10" type="ORF">ACA1_128830</name>
</gene>
<proteinExistence type="inferred from homology"/>
<feature type="active site" description="Charge relay system" evidence="5">
    <location>
        <position position="195"/>
    </location>
</feature>
<dbReference type="EMBL" id="KB007979">
    <property type="protein sequence ID" value="ELR16976.1"/>
    <property type="molecule type" value="Genomic_DNA"/>
</dbReference>
<dbReference type="PANTHER" id="PTHR43806">
    <property type="entry name" value="PEPTIDASE S8"/>
    <property type="match status" value="1"/>
</dbReference>
<dbReference type="InterPro" id="IPR022398">
    <property type="entry name" value="Peptidase_S8_His-AS"/>
</dbReference>
<feature type="signal peptide" evidence="7">
    <location>
        <begin position="1"/>
        <end position="20"/>
    </location>
</feature>
<dbReference type="InterPro" id="IPR050131">
    <property type="entry name" value="Peptidase_S8_subtilisin-like"/>
</dbReference>
<dbReference type="PANTHER" id="PTHR43806:SF11">
    <property type="entry name" value="CEREVISIN-RELATED"/>
    <property type="match status" value="1"/>
</dbReference>
<evidence type="ECO:0000259" key="9">
    <source>
        <dbReference type="Pfam" id="PF05922"/>
    </source>
</evidence>
<dbReference type="PROSITE" id="PS51892">
    <property type="entry name" value="SUBTILASE"/>
    <property type="match status" value="1"/>
</dbReference>
<dbReference type="PRINTS" id="PR00723">
    <property type="entry name" value="SUBTILISIN"/>
</dbReference>
<dbReference type="SUPFAM" id="SSF52743">
    <property type="entry name" value="Subtilisin-like"/>
    <property type="match status" value="1"/>
</dbReference>
<evidence type="ECO:0000256" key="6">
    <source>
        <dbReference type="RuleBase" id="RU003355"/>
    </source>
</evidence>
<evidence type="ECO:0000256" key="3">
    <source>
        <dbReference type="ARBA" id="ARBA00022801"/>
    </source>
</evidence>
<evidence type="ECO:0000256" key="1">
    <source>
        <dbReference type="ARBA" id="ARBA00011073"/>
    </source>
</evidence>
<evidence type="ECO:0000256" key="4">
    <source>
        <dbReference type="ARBA" id="ARBA00022825"/>
    </source>
</evidence>
<dbReference type="SUPFAM" id="SSF54897">
    <property type="entry name" value="Protease propeptides/inhibitors"/>
    <property type="match status" value="1"/>
</dbReference>
<evidence type="ECO:0000256" key="2">
    <source>
        <dbReference type="ARBA" id="ARBA00022670"/>
    </source>
</evidence>
<dbReference type="InterPro" id="IPR023828">
    <property type="entry name" value="Peptidase_S8_Ser-AS"/>
</dbReference>
<reference evidence="10 11" key="1">
    <citation type="journal article" date="2013" name="Genome Biol.">
        <title>Genome of Acanthamoeba castellanii highlights extensive lateral gene transfer and early evolution of tyrosine kinase signaling.</title>
        <authorList>
            <person name="Clarke M."/>
            <person name="Lohan A.J."/>
            <person name="Liu B."/>
            <person name="Lagkouvardos I."/>
            <person name="Roy S."/>
            <person name="Zafar N."/>
            <person name="Bertelli C."/>
            <person name="Schilde C."/>
            <person name="Kianianmomeni A."/>
            <person name="Burglin T.R."/>
            <person name="Frech C."/>
            <person name="Turcotte B."/>
            <person name="Kopec K.O."/>
            <person name="Synnott J.M."/>
            <person name="Choo C."/>
            <person name="Paponov I."/>
            <person name="Finkler A."/>
            <person name="Soon Heng Tan C."/>
            <person name="Hutchins A.P."/>
            <person name="Weinmeier T."/>
            <person name="Rattei T."/>
            <person name="Chu J.S."/>
            <person name="Gimenez G."/>
            <person name="Irimia M."/>
            <person name="Rigden D.J."/>
            <person name="Fitzpatrick D.A."/>
            <person name="Lorenzo-Morales J."/>
            <person name="Bateman A."/>
            <person name="Chiu C.H."/>
            <person name="Tang P."/>
            <person name="Hegemann P."/>
            <person name="Fromm H."/>
            <person name="Raoult D."/>
            <person name="Greub G."/>
            <person name="Miranda-Saavedra D."/>
            <person name="Chen N."/>
            <person name="Nash P."/>
            <person name="Ginger M.L."/>
            <person name="Horn M."/>
            <person name="Schaap P."/>
            <person name="Caler L."/>
            <person name="Loftus B."/>
        </authorList>
    </citation>
    <scope>NUCLEOTIDE SEQUENCE [LARGE SCALE GENOMIC DNA]</scope>
    <source>
        <strain evidence="10 11">Neff</strain>
    </source>
</reference>
<feature type="domain" description="Peptidase S8/S53" evidence="8">
    <location>
        <begin position="155"/>
        <end position="406"/>
    </location>
</feature>
<dbReference type="GO" id="GO:0006508">
    <property type="term" value="P:proteolysis"/>
    <property type="evidence" value="ECO:0007669"/>
    <property type="project" value="UniProtKB-KW"/>
</dbReference>
<keyword evidence="11" id="KW-1185">Reference proteome</keyword>
<dbReference type="InterPro" id="IPR000209">
    <property type="entry name" value="Peptidase_S8/S53_dom"/>
</dbReference>